<dbReference type="Proteomes" id="UP000830542">
    <property type="component" value="Chromosome"/>
</dbReference>
<accession>A0AAX3AME5</accession>
<dbReference type="GeneID" id="71762044"/>
<organism evidence="2 3">
    <name type="scientific">Halococcus dombrowskii</name>
    <dbReference type="NCBI Taxonomy" id="179637"/>
    <lineage>
        <taxon>Archaea</taxon>
        <taxon>Methanobacteriati</taxon>
        <taxon>Methanobacteriota</taxon>
        <taxon>Stenosarchaea group</taxon>
        <taxon>Halobacteria</taxon>
        <taxon>Halobacteriales</taxon>
        <taxon>Halococcaceae</taxon>
        <taxon>Halococcus</taxon>
    </lineage>
</organism>
<evidence type="ECO:0000313" key="2">
    <source>
        <dbReference type="EMBL" id="UOO94167.1"/>
    </source>
</evidence>
<evidence type="ECO:0008006" key="4">
    <source>
        <dbReference type="Google" id="ProtNLM"/>
    </source>
</evidence>
<feature type="region of interest" description="Disordered" evidence="1">
    <location>
        <begin position="22"/>
        <end position="95"/>
    </location>
</feature>
<feature type="compositionally biased region" description="Polar residues" evidence="1">
    <location>
        <begin position="22"/>
        <end position="43"/>
    </location>
</feature>
<protein>
    <recommendedName>
        <fullName evidence="4">Lipoprotein</fullName>
    </recommendedName>
</protein>
<dbReference type="EMBL" id="CP095005">
    <property type="protein sequence ID" value="UOO94167.1"/>
    <property type="molecule type" value="Genomic_DNA"/>
</dbReference>
<dbReference type="AlphaFoldDB" id="A0AAX3AME5"/>
<dbReference type="Gene3D" id="3.40.1000.10">
    <property type="entry name" value="Mog1/PsbP, alpha/beta/alpha sandwich"/>
    <property type="match status" value="1"/>
</dbReference>
<keyword evidence="3" id="KW-1185">Reference proteome</keyword>
<sequence length="271" mass="29001">MQRRRVLTGLIAGASLLAGCSSTDGSGGNTAQSANGSDTTAGNESTATTVATTMTETARETATRTRTRTQTRTATATPTPTETATARPTSATTAAETAAMATTMQSMQMDLSDRETYSSDSYPYTIEYPTEWRVDETDPTEVSFTSPATPGELTIYISEDAPSSVTLEQATDQFLSGYQQSAGESDLEHETLDRREVTLPNEYDAIYLDLRLSSADVAMRIRQNAVLTLVGDTLYTAAITLPEPAYSSSVDQQTEEMLLSLTVSEEASISV</sequence>
<dbReference type="PROSITE" id="PS51257">
    <property type="entry name" value="PROKAR_LIPOPROTEIN"/>
    <property type="match status" value="1"/>
</dbReference>
<reference evidence="2" key="1">
    <citation type="submission" date="2022-04" db="EMBL/GenBank/DDBJ databases">
        <title>Sequencing and genomic assembly of Halococcus dombrowskii.</title>
        <authorList>
            <person name="Lim S.W."/>
            <person name="MacLea K.S."/>
        </authorList>
    </citation>
    <scope>NUCLEOTIDE SEQUENCE</scope>
    <source>
        <strain evidence="2">H4</strain>
    </source>
</reference>
<proteinExistence type="predicted"/>
<dbReference type="RefSeq" id="WP_244699382.1">
    <property type="nucleotide sequence ID" value="NZ_BAAADN010000027.1"/>
</dbReference>
<gene>
    <name evidence="2" type="ORF">MUK72_09310</name>
</gene>
<feature type="compositionally biased region" description="Low complexity" evidence="1">
    <location>
        <begin position="68"/>
        <end position="95"/>
    </location>
</feature>
<feature type="compositionally biased region" description="Low complexity" evidence="1">
    <location>
        <begin position="44"/>
        <end position="56"/>
    </location>
</feature>
<evidence type="ECO:0000256" key="1">
    <source>
        <dbReference type="SAM" id="MobiDB-lite"/>
    </source>
</evidence>
<evidence type="ECO:0000313" key="3">
    <source>
        <dbReference type="Proteomes" id="UP000830542"/>
    </source>
</evidence>
<dbReference type="KEGG" id="hdo:MUK72_09310"/>
<name>A0AAX3AME5_HALDO</name>